<dbReference type="SMART" id="SM00235">
    <property type="entry name" value="ZnMc"/>
    <property type="match status" value="1"/>
</dbReference>
<feature type="binding site" evidence="9">
    <location>
        <position position="106"/>
    </location>
    <ligand>
        <name>Zn(2+)</name>
        <dbReference type="ChEBI" id="CHEBI:29105"/>
        <label>2</label>
        <note>catalytic</note>
    </ligand>
</feature>
<organism evidence="13 14">
    <name type="scientific">Romanomermis culicivorax</name>
    <name type="common">Nematode worm</name>
    <dbReference type="NCBI Taxonomy" id="13658"/>
    <lineage>
        <taxon>Eukaryota</taxon>
        <taxon>Metazoa</taxon>
        <taxon>Ecdysozoa</taxon>
        <taxon>Nematoda</taxon>
        <taxon>Enoplea</taxon>
        <taxon>Dorylaimia</taxon>
        <taxon>Mermithida</taxon>
        <taxon>Mermithoidea</taxon>
        <taxon>Mermithidae</taxon>
        <taxon>Romanomermis</taxon>
    </lineage>
</organism>
<feature type="binding site" evidence="10">
    <location>
        <position position="205"/>
    </location>
    <ligand>
        <name>Ca(2+)</name>
        <dbReference type="ChEBI" id="CHEBI:29108"/>
        <label>4</label>
    </ligand>
</feature>
<evidence type="ECO:0000256" key="10">
    <source>
        <dbReference type="PIRSR" id="PIRSR621190-2"/>
    </source>
</evidence>
<evidence type="ECO:0000256" key="7">
    <source>
        <dbReference type="ARBA" id="ARBA00023049"/>
    </source>
</evidence>
<protein>
    <submittedName>
        <fullName evidence="14">Peptidase metallopeptidase domain-containing protein</fullName>
    </submittedName>
</protein>
<feature type="binding site" evidence="9">
    <location>
        <position position="110"/>
    </location>
    <ligand>
        <name>Zn(2+)</name>
        <dbReference type="ChEBI" id="CHEBI:29105"/>
        <label>2</label>
        <note>catalytic</note>
    </ligand>
</feature>
<dbReference type="GO" id="GO:0004222">
    <property type="term" value="F:metalloendopeptidase activity"/>
    <property type="evidence" value="ECO:0007669"/>
    <property type="project" value="InterPro"/>
</dbReference>
<proteinExistence type="inferred from homology"/>
<feature type="binding site" evidence="9">
    <location>
        <position position="116"/>
    </location>
    <ligand>
        <name>Zn(2+)</name>
        <dbReference type="ChEBI" id="CHEBI:29105"/>
        <label>2</label>
        <note>catalytic</note>
    </ligand>
</feature>
<dbReference type="InterPro" id="IPR033739">
    <property type="entry name" value="M10A_MMP"/>
</dbReference>
<evidence type="ECO:0000256" key="5">
    <source>
        <dbReference type="ARBA" id="ARBA00022833"/>
    </source>
</evidence>
<dbReference type="OMA" id="YWRFNPH"/>
<feature type="binding site" evidence="10">
    <location>
        <position position="293"/>
    </location>
    <ligand>
        <name>Ca(2+)</name>
        <dbReference type="ChEBI" id="CHEBI:29108"/>
        <label>5</label>
    </ligand>
</feature>
<evidence type="ECO:0000256" key="6">
    <source>
        <dbReference type="ARBA" id="ARBA00022837"/>
    </source>
</evidence>
<keyword evidence="7" id="KW-0482">Metalloprotease</keyword>
<feature type="active site" evidence="8">
    <location>
        <position position="107"/>
    </location>
</feature>
<keyword evidence="3 9" id="KW-0479">Metal-binding</keyword>
<dbReference type="Pfam" id="PF00413">
    <property type="entry name" value="Peptidase_M10"/>
    <property type="match status" value="1"/>
</dbReference>
<accession>A0A915IT13</accession>
<sequence>MSHNGGSKNTSAQKTVVKMNSQEAEMISVWQEHSYLRFEKVPGHQSANIDIRFAKLEHSDGEPFDGRGGILAHAFFPRYGGGVHFDDDEAWYLNPRSIDLYSVAAHEIGHALGLKHSENDRALMAPFYQEYSESAIRLQDDDIRGLKYLYDGSINGRPSIHSTVPEVNEVKFNTNSITVNRVKNSKVDEHDKVRTIAICDDPSLDALCVLGNGTAYAFKGAFYWRLNLKSYDDGYPRKIAHDWPGLPNDLDAAVTDNEENRYWKYSPSSVRSKKFWPRPLSYISDKLTKVDAAFKWTNGKTYVFSGPYYYQLTGWKVAKGYPRLTGEWWFGCTYAENVDNGGIDKVDYTQK</sequence>
<keyword evidence="4" id="KW-0378">Hydrolase</keyword>
<dbReference type="PANTHER" id="PTHR10201:SF309">
    <property type="entry name" value="PEPTIDASE METALLOPEPTIDASE DOMAIN-CONTAINING PROTEIN"/>
    <property type="match status" value="1"/>
</dbReference>
<feature type="binding site" evidence="10">
    <location>
        <position position="73"/>
    </location>
    <ligand>
        <name>Zn(2+)</name>
        <dbReference type="ChEBI" id="CHEBI:29105"/>
        <label>1</label>
    </ligand>
</feature>
<dbReference type="InterPro" id="IPR018486">
    <property type="entry name" value="Hemopexin_CS"/>
</dbReference>
<feature type="binding site" evidence="10">
    <location>
        <position position="251"/>
    </location>
    <ligand>
        <name>Ca(2+)</name>
        <dbReference type="ChEBI" id="CHEBI:29108"/>
        <label>4</label>
    </ligand>
</feature>
<dbReference type="PROSITE" id="PS51642">
    <property type="entry name" value="HEMOPEXIN_2"/>
    <property type="match status" value="2"/>
</dbReference>
<evidence type="ECO:0000313" key="13">
    <source>
        <dbReference type="Proteomes" id="UP000887565"/>
    </source>
</evidence>
<feature type="domain" description="Peptidase metallopeptidase" evidence="12">
    <location>
        <begin position="6"/>
        <end position="152"/>
    </location>
</feature>
<evidence type="ECO:0000256" key="4">
    <source>
        <dbReference type="ARBA" id="ARBA00022801"/>
    </source>
</evidence>
<dbReference type="GO" id="GO:0030198">
    <property type="term" value="P:extracellular matrix organization"/>
    <property type="evidence" value="ECO:0007669"/>
    <property type="project" value="TreeGrafter"/>
</dbReference>
<dbReference type="GO" id="GO:0008270">
    <property type="term" value="F:zinc ion binding"/>
    <property type="evidence" value="ECO:0007669"/>
    <property type="project" value="InterPro"/>
</dbReference>
<keyword evidence="2" id="KW-0645">Protease</keyword>
<comment type="cofactor">
    <cofactor evidence="10">
        <name>Ca(2+)</name>
        <dbReference type="ChEBI" id="CHEBI:29108"/>
    </cofactor>
    <text evidence="10">Can bind about 5 Ca(2+) ions per subunit.</text>
</comment>
<dbReference type="InterPro" id="IPR021190">
    <property type="entry name" value="Pept_M10A"/>
</dbReference>
<comment type="similarity">
    <text evidence="1">Belongs to the peptidase M10A family.</text>
</comment>
<dbReference type="PIRSF" id="PIRSF001191">
    <property type="entry name" value="Peptidase_M10A_matrix"/>
    <property type="match status" value="1"/>
</dbReference>
<dbReference type="PANTHER" id="PTHR10201">
    <property type="entry name" value="MATRIX METALLOPROTEINASE"/>
    <property type="match status" value="1"/>
</dbReference>
<dbReference type="PROSITE" id="PS00024">
    <property type="entry name" value="HEMOPEXIN"/>
    <property type="match status" value="1"/>
</dbReference>
<dbReference type="Gene3D" id="2.110.10.10">
    <property type="entry name" value="Hemopexin-like domain"/>
    <property type="match status" value="1"/>
</dbReference>
<dbReference type="InterPro" id="IPR036375">
    <property type="entry name" value="Hemopexin-like_dom_sf"/>
</dbReference>
<dbReference type="SMART" id="SM00120">
    <property type="entry name" value="HX"/>
    <property type="match status" value="2"/>
</dbReference>
<evidence type="ECO:0000256" key="3">
    <source>
        <dbReference type="ARBA" id="ARBA00022723"/>
    </source>
</evidence>
<dbReference type="WBParaSite" id="nRc.2.0.1.t16509-RA">
    <property type="protein sequence ID" value="nRc.2.0.1.t16509-RA"/>
    <property type="gene ID" value="nRc.2.0.1.g16509"/>
</dbReference>
<dbReference type="GO" id="GO:0031012">
    <property type="term" value="C:extracellular matrix"/>
    <property type="evidence" value="ECO:0007669"/>
    <property type="project" value="InterPro"/>
</dbReference>
<feature type="binding site" evidence="10">
    <location>
        <position position="80"/>
    </location>
    <ligand>
        <name>Ca(2+)</name>
        <dbReference type="ChEBI" id="CHEBI:29108"/>
        <label>2</label>
    </ligand>
</feature>
<dbReference type="InterPro" id="IPR024079">
    <property type="entry name" value="MetalloPept_cat_dom_sf"/>
</dbReference>
<dbReference type="SUPFAM" id="SSF55486">
    <property type="entry name" value="Metalloproteases ('zincins'), catalytic domain"/>
    <property type="match status" value="1"/>
</dbReference>
<feature type="repeat" description="Hemopexin" evidence="11">
    <location>
        <begin position="287"/>
        <end position="332"/>
    </location>
</feature>
<reference evidence="14" key="1">
    <citation type="submission" date="2022-11" db="UniProtKB">
        <authorList>
            <consortium name="WormBaseParasite"/>
        </authorList>
    </citation>
    <scope>IDENTIFICATION</scope>
</reference>
<dbReference type="AlphaFoldDB" id="A0A915IT13"/>
<evidence type="ECO:0000256" key="9">
    <source>
        <dbReference type="PIRSR" id="PIRSR001191-2"/>
    </source>
</evidence>
<name>A0A915IT13_ROMCU</name>
<dbReference type="InterPro" id="IPR001818">
    <property type="entry name" value="Pept_M10_metallopeptidase"/>
</dbReference>
<evidence type="ECO:0000259" key="12">
    <source>
        <dbReference type="SMART" id="SM00235"/>
    </source>
</evidence>
<comment type="cofactor">
    <cofactor evidence="10">
        <name>Zn(2+)</name>
        <dbReference type="ChEBI" id="CHEBI:29105"/>
    </cofactor>
    <text evidence="10">Binds 2 Zn(2+) ions per subunit.</text>
</comment>
<keyword evidence="5 9" id="KW-0862">Zinc</keyword>
<feature type="binding site" evidence="10">
    <location>
        <position position="124"/>
    </location>
    <ligand>
        <name>Zn(2+)</name>
        <dbReference type="ChEBI" id="CHEBI:29105"/>
        <label>2</label>
        <note>catalytic</note>
    </ligand>
</feature>
<dbReference type="GO" id="GO:0030574">
    <property type="term" value="P:collagen catabolic process"/>
    <property type="evidence" value="ECO:0007669"/>
    <property type="project" value="TreeGrafter"/>
</dbReference>
<evidence type="ECO:0000256" key="8">
    <source>
        <dbReference type="PIRSR" id="PIRSR001191-1"/>
    </source>
</evidence>
<feature type="binding site" evidence="10">
    <location>
        <position position="66"/>
    </location>
    <ligand>
        <name>Ca(2+)</name>
        <dbReference type="ChEBI" id="CHEBI:29108"/>
        <label>3</label>
    </ligand>
</feature>
<feature type="binding site" evidence="10">
    <location>
        <position position="253"/>
    </location>
    <ligand>
        <name>Ca(2+)</name>
        <dbReference type="ChEBI" id="CHEBI:29108"/>
        <label>5</label>
    </ligand>
</feature>
<dbReference type="InterPro" id="IPR006026">
    <property type="entry name" value="Peptidase_Metallo"/>
</dbReference>
<dbReference type="Gene3D" id="3.40.390.10">
    <property type="entry name" value="Collagenase (Catalytic Domain)"/>
    <property type="match status" value="1"/>
</dbReference>
<keyword evidence="6 10" id="KW-0106">Calcium</keyword>
<dbReference type="GO" id="GO:0006508">
    <property type="term" value="P:proteolysis"/>
    <property type="evidence" value="ECO:0007669"/>
    <property type="project" value="UniProtKB-KW"/>
</dbReference>
<dbReference type="SUPFAM" id="SSF50923">
    <property type="entry name" value="Hemopexin-like domain"/>
    <property type="match status" value="1"/>
</dbReference>
<feature type="binding site" evidence="10">
    <location>
        <position position="86"/>
    </location>
    <ligand>
        <name>Ca(2+)</name>
        <dbReference type="ChEBI" id="CHEBI:29108"/>
        <label>3</label>
    </ligand>
</feature>
<feature type="binding site" evidence="10">
    <location>
        <position position="84"/>
    </location>
    <ligand>
        <name>Zn(2+)</name>
        <dbReference type="ChEBI" id="CHEBI:29105"/>
        <label>1</label>
    </ligand>
</feature>
<keyword evidence="13" id="KW-1185">Reference proteome</keyword>
<evidence type="ECO:0000256" key="11">
    <source>
        <dbReference type="PROSITE-ProRule" id="PRU01011"/>
    </source>
</evidence>
<dbReference type="Proteomes" id="UP000887565">
    <property type="component" value="Unplaced"/>
</dbReference>
<dbReference type="PRINTS" id="PR00138">
    <property type="entry name" value="MATRIXIN"/>
</dbReference>
<evidence type="ECO:0000256" key="2">
    <source>
        <dbReference type="ARBA" id="ARBA00022670"/>
    </source>
</evidence>
<evidence type="ECO:0000313" key="14">
    <source>
        <dbReference type="WBParaSite" id="nRc.2.0.1.t16509-RA"/>
    </source>
</evidence>
<dbReference type="GO" id="GO:0005615">
    <property type="term" value="C:extracellular space"/>
    <property type="evidence" value="ECO:0007669"/>
    <property type="project" value="TreeGrafter"/>
</dbReference>
<dbReference type="CDD" id="cd04278">
    <property type="entry name" value="ZnMc_MMP"/>
    <property type="match status" value="1"/>
</dbReference>
<feature type="repeat" description="Hemopexin" evidence="11">
    <location>
        <begin position="200"/>
        <end position="246"/>
    </location>
</feature>
<feature type="binding site" evidence="10">
    <location>
        <position position="58"/>
    </location>
    <ligand>
        <name>Zn(2+)</name>
        <dbReference type="ChEBI" id="CHEBI:29105"/>
        <label>1</label>
    </ligand>
</feature>
<evidence type="ECO:0000256" key="1">
    <source>
        <dbReference type="ARBA" id="ARBA00010370"/>
    </source>
</evidence>
<feature type="binding site" evidence="10">
    <location>
        <position position="89"/>
    </location>
    <ligand>
        <name>Ca(2+)</name>
        <dbReference type="ChEBI" id="CHEBI:29108"/>
        <label>3</label>
    </ligand>
</feature>
<feature type="binding site" evidence="10">
    <location>
        <position position="89"/>
    </location>
    <ligand>
        <name>Ca(2+)</name>
        <dbReference type="ChEBI" id="CHEBI:29108"/>
        <label>1</label>
    </ligand>
</feature>
<feature type="binding site" evidence="10">
    <location>
        <position position="87"/>
    </location>
    <ligand>
        <name>Ca(2+)</name>
        <dbReference type="ChEBI" id="CHEBI:29108"/>
        <label>1</label>
    </ligand>
</feature>
<feature type="binding site" evidence="10">
    <location>
        <position position="60"/>
    </location>
    <ligand>
        <name>Zn(2+)</name>
        <dbReference type="ChEBI" id="CHEBI:29105"/>
        <label>1</label>
    </ligand>
</feature>
<dbReference type="Pfam" id="PF00045">
    <property type="entry name" value="Hemopexin"/>
    <property type="match status" value="2"/>
</dbReference>
<feature type="binding site" evidence="10">
    <location>
        <position position="65"/>
    </location>
    <ligand>
        <name>Ca(2+)</name>
        <dbReference type="ChEBI" id="CHEBI:29108"/>
        <label>3</label>
    </ligand>
</feature>
<dbReference type="InterPro" id="IPR018487">
    <property type="entry name" value="Hemopexin-like_repeat"/>
</dbReference>